<feature type="compositionally biased region" description="Basic and acidic residues" evidence="1">
    <location>
        <begin position="22"/>
        <end position="32"/>
    </location>
</feature>
<sequence length="129" mass="14216">MKPVERRCGKKKSGRGGVEVARGSKEDRERKYGYHVNVRAAQNRAPRPVRELARPFESPALSIETPHLAALLINFISGLKSGSDITRNTCLSFTPPLLLHQRSALYSAPSPPPKRPQPAPTRPESAPRS</sequence>
<evidence type="ECO:0000256" key="1">
    <source>
        <dbReference type="SAM" id="MobiDB-lite"/>
    </source>
</evidence>
<accession>A0A9N7VG86</accession>
<feature type="compositionally biased region" description="Pro residues" evidence="1">
    <location>
        <begin position="109"/>
        <end position="121"/>
    </location>
</feature>
<comment type="caution">
    <text evidence="2">The sequence shown here is derived from an EMBL/GenBank/DDBJ whole genome shotgun (WGS) entry which is preliminary data.</text>
</comment>
<evidence type="ECO:0000313" key="2">
    <source>
        <dbReference type="EMBL" id="CAB1448732.1"/>
    </source>
</evidence>
<dbReference type="EMBL" id="CADEAL010003988">
    <property type="protein sequence ID" value="CAB1448732.1"/>
    <property type="molecule type" value="Genomic_DNA"/>
</dbReference>
<name>A0A9N7VG86_PLEPL</name>
<feature type="region of interest" description="Disordered" evidence="1">
    <location>
        <begin position="1"/>
        <end position="32"/>
    </location>
</feature>
<feature type="region of interest" description="Disordered" evidence="1">
    <location>
        <begin position="102"/>
        <end position="129"/>
    </location>
</feature>
<organism evidence="2 3">
    <name type="scientific">Pleuronectes platessa</name>
    <name type="common">European plaice</name>
    <dbReference type="NCBI Taxonomy" id="8262"/>
    <lineage>
        <taxon>Eukaryota</taxon>
        <taxon>Metazoa</taxon>
        <taxon>Chordata</taxon>
        <taxon>Craniata</taxon>
        <taxon>Vertebrata</taxon>
        <taxon>Euteleostomi</taxon>
        <taxon>Actinopterygii</taxon>
        <taxon>Neopterygii</taxon>
        <taxon>Teleostei</taxon>
        <taxon>Neoteleostei</taxon>
        <taxon>Acanthomorphata</taxon>
        <taxon>Carangaria</taxon>
        <taxon>Pleuronectiformes</taxon>
        <taxon>Pleuronectoidei</taxon>
        <taxon>Pleuronectidae</taxon>
        <taxon>Pleuronectes</taxon>
    </lineage>
</organism>
<keyword evidence="3" id="KW-1185">Reference proteome</keyword>
<evidence type="ECO:0000313" key="3">
    <source>
        <dbReference type="Proteomes" id="UP001153269"/>
    </source>
</evidence>
<dbReference type="AlphaFoldDB" id="A0A9N7VG86"/>
<protein>
    <submittedName>
        <fullName evidence="2">Uncharacterized protein</fullName>
    </submittedName>
</protein>
<gene>
    <name evidence="2" type="ORF">PLEPLA_LOCUS36381</name>
</gene>
<dbReference type="Proteomes" id="UP001153269">
    <property type="component" value="Unassembled WGS sequence"/>
</dbReference>
<reference evidence="2" key="1">
    <citation type="submission" date="2020-03" db="EMBL/GenBank/DDBJ databases">
        <authorList>
            <person name="Weist P."/>
        </authorList>
    </citation>
    <scope>NUCLEOTIDE SEQUENCE</scope>
</reference>
<proteinExistence type="predicted"/>